<comment type="caution">
    <text evidence="3">The sequence shown here is derived from an EMBL/GenBank/DDBJ whole genome shotgun (WGS) entry which is preliminary data.</text>
</comment>
<gene>
    <name evidence="3" type="ORF">GGX14DRAFT_399120</name>
</gene>
<feature type="region of interest" description="Disordered" evidence="1">
    <location>
        <begin position="68"/>
        <end position="104"/>
    </location>
</feature>
<sequence length="273" mass="28784">MGTLARGAAHGCLLLLATLLPPLVALRPPSKAVIFERRDGTTLHVSHRHRVLATQTPRRLDREAKALRMTQGGPATRGRPRRASLRRGEMEHGAQEEEDVGVGRGDAGCVAPGAGARTHAHAHVQHTQQGRFEFKAPASAGPSVRRAPRALLPTPVMDGFDGLAYAARAWLRQHATAPAPAPQCGTGDLGCGLFDTAVNPADYLSTVPTHARDEVGAGAVSGIGGVMHRIPAPRASFASASLASLAGRRLTGSTRHHDPLKIRRSVVLTVHVV</sequence>
<protein>
    <submittedName>
        <fullName evidence="3">Uncharacterized protein</fullName>
    </submittedName>
</protein>
<keyword evidence="2" id="KW-0732">Signal</keyword>
<evidence type="ECO:0000313" key="3">
    <source>
        <dbReference type="EMBL" id="KAJ7203159.1"/>
    </source>
</evidence>
<dbReference type="EMBL" id="JARJCW010000052">
    <property type="protein sequence ID" value="KAJ7203159.1"/>
    <property type="molecule type" value="Genomic_DNA"/>
</dbReference>
<dbReference type="AlphaFoldDB" id="A0AAD6V5L9"/>
<name>A0AAD6V5L9_9AGAR</name>
<evidence type="ECO:0000256" key="1">
    <source>
        <dbReference type="SAM" id="MobiDB-lite"/>
    </source>
</evidence>
<organism evidence="3 4">
    <name type="scientific">Mycena pura</name>
    <dbReference type="NCBI Taxonomy" id="153505"/>
    <lineage>
        <taxon>Eukaryota</taxon>
        <taxon>Fungi</taxon>
        <taxon>Dikarya</taxon>
        <taxon>Basidiomycota</taxon>
        <taxon>Agaricomycotina</taxon>
        <taxon>Agaricomycetes</taxon>
        <taxon>Agaricomycetidae</taxon>
        <taxon>Agaricales</taxon>
        <taxon>Marasmiineae</taxon>
        <taxon>Mycenaceae</taxon>
        <taxon>Mycena</taxon>
    </lineage>
</organism>
<accession>A0AAD6V5L9</accession>
<evidence type="ECO:0000256" key="2">
    <source>
        <dbReference type="SAM" id="SignalP"/>
    </source>
</evidence>
<evidence type="ECO:0000313" key="4">
    <source>
        <dbReference type="Proteomes" id="UP001219525"/>
    </source>
</evidence>
<feature type="signal peptide" evidence="2">
    <location>
        <begin position="1"/>
        <end position="25"/>
    </location>
</feature>
<reference evidence="3" key="1">
    <citation type="submission" date="2023-03" db="EMBL/GenBank/DDBJ databases">
        <title>Massive genome expansion in bonnet fungi (Mycena s.s.) driven by repeated elements and novel gene families across ecological guilds.</title>
        <authorList>
            <consortium name="Lawrence Berkeley National Laboratory"/>
            <person name="Harder C.B."/>
            <person name="Miyauchi S."/>
            <person name="Viragh M."/>
            <person name="Kuo A."/>
            <person name="Thoen E."/>
            <person name="Andreopoulos B."/>
            <person name="Lu D."/>
            <person name="Skrede I."/>
            <person name="Drula E."/>
            <person name="Henrissat B."/>
            <person name="Morin E."/>
            <person name="Kohler A."/>
            <person name="Barry K."/>
            <person name="LaButti K."/>
            <person name="Morin E."/>
            <person name="Salamov A."/>
            <person name="Lipzen A."/>
            <person name="Mereny Z."/>
            <person name="Hegedus B."/>
            <person name="Baldrian P."/>
            <person name="Stursova M."/>
            <person name="Weitz H."/>
            <person name="Taylor A."/>
            <person name="Grigoriev I.V."/>
            <person name="Nagy L.G."/>
            <person name="Martin F."/>
            <person name="Kauserud H."/>
        </authorList>
    </citation>
    <scope>NUCLEOTIDE SEQUENCE</scope>
    <source>
        <strain evidence="3">9144</strain>
    </source>
</reference>
<dbReference type="Proteomes" id="UP001219525">
    <property type="component" value="Unassembled WGS sequence"/>
</dbReference>
<feature type="chain" id="PRO_5042081028" evidence="2">
    <location>
        <begin position="26"/>
        <end position="273"/>
    </location>
</feature>
<feature type="compositionally biased region" description="Basic and acidic residues" evidence="1">
    <location>
        <begin position="86"/>
        <end position="95"/>
    </location>
</feature>
<keyword evidence="4" id="KW-1185">Reference proteome</keyword>
<proteinExistence type="predicted"/>